<dbReference type="OrthoDB" id="5191191at2"/>
<sequence>MLLLWDHVVKPRAGALDALSRADLGELTVSAIDGTTALFDPPFAEYFPPEAAALITSASQDCRASAPQWRLDEAYLTGFTDALDALQTVPMRPGCGPLTMAALSLVDGVVGDLTPEIAREALSSCYEAVLLSQLTGRVTTEQERENERCRRAIELQLALIARFAGD</sequence>
<organism evidence="1 2">
    <name type="scientific">Kibdelosporangium phytohabitans</name>
    <dbReference type="NCBI Taxonomy" id="860235"/>
    <lineage>
        <taxon>Bacteria</taxon>
        <taxon>Bacillati</taxon>
        <taxon>Actinomycetota</taxon>
        <taxon>Actinomycetes</taxon>
        <taxon>Pseudonocardiales</taxon>
        <taxon>Pseudonocardiaceae</taxon>
        <taxon>Kibdelosporangium</taxon>
    </lineage>
</organism>
<dbReference type="STRING" id="860235.AOZ06_16745"/>
<reference evidence="1 2" key="1">
    <citation type="submission" date="2015-07" db="EMBL/GenBank/DDBJ databases">
        <title>Genome sequencing of Kibdelosporangium phytohabitans.</title>
        <authorList>
            <person name="Qin S."/>
            <person name="Xing K."/>
        </authorList>
    </citation>
    <scope>NUCLEOTIDE SEQUENCE [LARGE SCALE GENOMIC DNA]</scope>
    <source>
        <strain evidence="1 2">KLBMP1111</strain>
    </source>
</reference>
<dbReference type="Proteomes" id="UP000063699">
    <property type="component" value="Chromosome"/>
</dbReference>
<proteinExistence type="predicted"/>
<dbReference type="RefSeq" id="WP_054290246.1">
    <property type="nucleotide sequence ID" value="NZ_CP012752.1"/>
</dbReference>
<protein>
    <submittedName>
        <fullName evidence="1">Uncharacterized protein</fullName>
    </submittedName>
</protein>
<evidence type="ECO:0000313" key="1">
    <source>
        <dbReference type="EMBL" id="ALG08339.1"/>
    </source>
</evidence>
<dbReference type="EMBL" id="CP012752">
    <property type="protein sequence ID" value="ALG08339.1"/>
    <property type="molecule type" value="Genomic_DNA"/>
</dbReference>
<dbReference type="KEGG" id="kphy:AOZ06_16745"/>
<accession>A0A0N9I0Z4</accession>
<gene>
    <name evidence="1" type="ORF">AOZ06_16745</name>
</gene>
<name>A0A0N9I0Z4_9PSEU</name>
<evidence type="ECO:0000313" key="2">
    <source>
        <dbReference type="Proteomes" id="UP000063699"/>
    </source>
</evidence>
<keyword evidence="2" id="KW-1185">Reference proteome</keyword>
<dbReference type="AlphaFoldDB" id="A0A0N9I0Z4"/>